<accession>A0A9P7W3V1</accession>
<dbReference type="AlphaFoldDB" id="A0A9P7W3V1"/>
<evidence type="ECO:0000313" key="2">
    <source>
        <dbReference type="Proteomes" id="UP000812287"/>
    </source>
</evidence>
<name>A0A9P7W3V1_9AGAR</name>
<evidence type="ECO:0000313" key="1">
    <source>
        <dbReference type="EMBL" id="KAG7451485.1"/>
    </source>
</evidence>
<dbReference type="Proteomes" id="UP000812287">
    <property type="component" value="Unassembled WGS sequence"/>
</dbReference>
<reference evidence="1" key="1">
    <citation type="submission" date="2020-11" db="EMBL/GenBank/DDBJ databases">
        <title>Adaptations for nitrogen fixation in a non-lichenized fungal sporocarp promotes dispersal by wood-feeding termites.</title>
        <authorList>
            <consortium name="DOE Joint Genome Institute"/>
            <person name="Koch R.A."/>
            <person name="Yoon G."/>
            <person name="Arayal U."/>
            <person name="Lail K."/>
            <person name="Amirebrahimi M."/>
            <person name="Labutti K."/>
            <person name="Lipzen A."/>
            <person name="Riley R."/>
            <person name="Barry K."/>
            <person name="Henrissat B."/>
            <person name="Grigoriev I.V."/>
            <person name="Herr J.R."/>
            <person name="Aime M.C."/>
        </authorList>
    </citation>
    <scope>NUCLEOTIDE SEQUENCE</scope>
    <source>
        <strain evidence="1">MCA 3950</strain>
    </source>
</reference>
<sequence length="123" mass="14584">MSIVSIIGIFAFRIARVWIPESRAMARHSCLWKVVFVNKNDWNGWKSDKYNPVTTGYSVRNYARLTGRVILARPFHSRKKQRSLPVHCLREYIESAMWEDDYEADDIDYTFCWNSQSQGRDCR</sequence>
<dbReference type="RefSeq" id="XP_043044985.1">
    <property type="nucleotide sequence ID" value="XM_043178825.1"/>
</dbReference>
<proteinExistence type="predicted"/>
<comment type="caution">
    <text evidence="1">The sequence shown here is derived from an EMBL/GenBank/DDBJ whole genome shotgun (WGS) entry which is preliminary data.</text>
</comment>
<dbReference type="GeneID" id="66101119"/>
<dbReference type="EMBL" id="MU250525">
    <property type="protein sequence ID" value="KAG7451485.1"/>
    <property type="molecule type" value="Genomic_DNA"/>
</dbReference>
<keyword evidence="2" id="KW-1185">Reference proteome</keyword>
<organism evidence="1 2">
    <name type="scientific">Guyanagaster necrorhizus</name>
    <dbReference type="NCBI Taxonomy" id="856835"/>
    <lineage>
        <taxon>Eukaryota</taxon>
        <taxon>Fungi</taxon>
        <taxon>Dikarya</taxon>
        <taxon>Basidiomycota</taxon>
        <taxon>Agaricomycotina</taxon>
        <taxon>Agaricomycetes</taxon>
        <taxon>Agaricomycetidae</taxon>
        <taxon>Agaricales</taxon>
        <taxon>Marasmiineae</taxon>
        <taxon>Physalacriaceae</taxon>
        <taxon>Guyanagaster</taxon>
    </lineage>
</organism>
<gene>
    <name evidence="1" type="ORF">BT62DRAFT_1072052</name>
</gene>
<dbReference type="OrthoDB" id="2824320at2759"/>
<protein>
    <submittedName>
        <fullName evidence="1">Uncharacterized protein</fullName>
    </submittedName>
</protein>